<evidence type="ECO:0000256" key="9">
    <source>
        <dbReference type="ARBA" id="ARBA00022884"/>
    </source>
</evidence>
<accession>A0A3B0MY26</accession>
<keyword evidence="8" id="KW-0460">Magnesium</keyword>
<evidence type="ECO:0000313" key="15">
    <source>
        <dbReference type="Proteomes" id="UP000272908"/>
    </source>
</evidence>
<reference evidence="15" key="1">
    <citation type="submission" date="2018-08" db="EMBL/GenBank/DDBJ databases">
        <authorList>
            <person name="Rodrigo-Torres L."/>
            <person name="Arahal R. D."/>
            <person name="Lucena T."/>
        </authorList>
    </citation>
    <scope>NUCLEOTIDE SEQUENCE [LARGE SCALE GENOMIC DNA]</scope>
    <source>
        <strain evidence="15">CECT 7235</strain>
    </source>
</reference>
<dbReference type="PANTHER" id="PTHR21404">
    <property type="entry name" value="HEN1"/>
    <property type="match status" value="1"/>
</dbReference>
<keyword evidence="6" id="KW-0949">S-adenosyl-L-methionine</keyword>
<evidence type="ECO:0000259" key="13">
    <source>
        <dbReference type="Pfam" id="PF13649"/>
    </source>
</evidence>
<evidence type="ECO:0000256" key="8">
    <source>
        <dbReference type="ARBA" id="ARBA00022842"/>
    </source>
</evidence>
<dbReference type="AlphaFoldDB" id="A0A3B0MY26"/>
<proteinExistence type="inferred from homology"/>
<dbReference type="GO" id="GO:0001510">
    <property type="term" value="P:RNA methylation"/>
    <property type="evidence" value="ECO:0007669"/>
    <property type="project" value="InterPro"/>
</dbReference>
<evidence type="ECO:0000256" key="7">
    <source>
        <dbReference type="ARBA" id="ARBA00022723"/>
    </source>
</evidence>
<dbReference type="InterPro" id="IPR041698">
    <property type="entry name" value="Methyltransf_25"/>
</dbReference>
<dbReference type="PANTHER" id="PTHR21404:SF3">
    <property type="entry name" value="SMALL RNA 2'-O-METHYLTRANSFERASE"/>
    <property type="match status" value="1"/>
</dbReference>
<dbReference type="Pfam" id="PF13649">
    <property type="entry name" value="Methyltransf_25"/>
    <property type="match status" value="1"/>
</dbReference>
<keyword evidence="4 14" id="KW-0489">Methyltransferase</keyword>
<evidence type="ECO:0000256" key="1">
    <source>
        <dbReference type="ARBA" id="ARBA00001946"/>
    </source>
</evidence>
<gene>
    <name evidence="14" type="primary">ubiG_4</name>
    <name evidence="14" type="ORF">ROE7235_02458</name>
</gene>
<dbReference type="RefSeq" id="WP_121095809.1">
    <property type="nucleotide sequence ID" value="NZ_UIHC01000026.1"/>
</dbReference>
<protein>
    <recommendedName>
        <fullName evidence="3">Small RNA 2'-O-methyltransferase</fullName>
        <ecNumber evidence="11">2.1.1.386</ecNumber>
    </recommendedName>
</protein>
<evidence type="ECO:0000313" key="14">
    <source>
        <dbReference type="EMBL" id="SUZ32696.1"/>
    </source>
</evidence>
<dbReference type="Proteomes" id="UP000272908">
    <property type="component" value="Unassembled WGS sequence"/>
</dbReference>
<keyword evidence="5 14" id="KW-0808">Transferase</keyword>
<keyword evidence="9" id="KW-0694">RNA-binding</keyword>
<dbReference type="SUPFAM" id="SSF53335">
    <property type="entry name" value="S-adenosyl-L-methionine-dependent methyltransferases"/>
    <property type="match status" value="1"/>
</dbReference>
<dbReference type="EC" id="2.1.1.386" evidence="11"/>
<keyword evidence="10" id="KW-0943">RNA-mediated gene silencing</keyword>
<keyword evidence="15" id="KW-1185">Reference proteome</keyword>
<dbReference type="InterPro" id="IPR029063">
    <property type="entry name" value="SAM-dependent_MTases_sf"/>
</dbReference>
<keyword evidence="7" id="KW-0479">Metal-binding</keyword>
<dbReference type="OrthoDB" id="626362at2"/>
<keyword evidence="14" id="KW-0830">Ubiquinone</keyword>
<organism evidence="14 15">
    <name type="scientific">Roseinatronobacter ekhonensis</name>
    <dbReference type="NCBI Taxonomy" id="254356"/>
    <lineage>
        <taxon>Bacteria</taxon>
        <taxon>Pseudomonadati</taxon>
        <taxon>Pseudomonadota</taxon>
        <taxon>Alphaproteobacteria</taxon>
        <taxon>Rhodobacterales</taxon>
        <taxon>Paracoccaceae</taxon>
        <taxon>Roseinatronobacter</taxon>
    </lineage>
</organism>
<comment type="cofactor">
    <cofactor evidence="1">
        <name>Mg(2+)</name>
        <dbReference type="ChEBI" id="CHEBI:18420"/>
    </cofactor>
</comment>
<evidence type="ECO:0000256" key="3">
    <source>
        <dbReference type="ARBA" id="ARBA00021330"/>
    </source>
</evidence>
<dbReference type="GO" id="GO:0003723">
    <property type="term" value="F:RNA binding"/>
    <property type="evidence" value="ECO:0007669"/>
    <property type="project" value="UniProtKB-KW"/>
</dbReference>
<evidence type="ECO:0000256" key="6">
    <source>
        <dbReference type="ARBA" id="ARBA00022691"/>
    </source>
</evidence>
<evidence type="ECO:0000256" key="11">
    <source>
        <dbReference type="ARBA" id="ARBA00035025"/>
    </source>
</evidence>
<evidence type="ECO:0000256" key="4">
    <source>
        <dbReference type="ARBA" id="ARBA00022603"/>
    </source>
</evidence>
<comment type="similarity">
    <text evidence="2">Belongs to the methyltransferase superfamily. HEN1 family.</text>
</comment>
<dbReference type="InterPro" id="IPR026610">
    <property type="entry name" value="Hen1"/>
</dbReference>
<evidence type="ECO:0000256" key="5">
    <source>
        <dbReference type="ARBA" id="ARBA00022679"/>
    </source>
</evidence>
<dbReference type="GO" id="GO:0031047">
    <property type="term" value="P:regulatory ncRNA-mediated gene silencing"/>
    <property type="evidence" value="ECO:0007669"/>
    <property type="project" value="UniProtKB-KW"/>
</dbReference>
<name>A0A3B0MY26_9RHOB</name>
<dbReference type="GO" id="GO:0090486">
    <property type="term" value="F:small RNA 2'-O-methyltransferase activity"/>
    <property type="evidence" value="ECO:0007669"/>
    <property type="project" value="UniProtKB-EC"/>
</dbReference>
<evidence type="ECO:0000256" key="10">
    <source>
        <dbReference type="ARBA" id="ARBA00023158"/>
    </source>
</evidence>
<dbReference type="Gene3D" id="3.40.50.150">
    <property type="entry name" value="Vaccinia Virus protein VP39"/>
    <property type="match status" value="1"/>
</dbReference>
<feature type="domain" description="Methyltransferase" evidence="13">
    <location>
        <begin position="25"/>
        <end position="118"/>
    </location>
</feature>
<sequence length="196" mass="21663">MTTALHRDRLDTVLAEILADAPTRVLDLGCGDGELMLRLAGTHGLERLVGIDPCAGTLARLRSRMPRQAGVEIRMASALDPPPDLAGFDCAALVEVIEHLDPAHLSKLERALWRTLRPAKLVVTTPNAEFNTLLGVPPHRFRHPDHKFEWPRVKFRAWAARVAHAHGYDVVFQDLGGAHPKLGGASQMAVFRRETR</sequence>
<evidence type="ECO:0000256" key="12">
    <source>
        <dbReference type="ARBA" id="ARBA00048418"/>
    </source>
</evidence>
<dbReference type="EMBL" id="UIHC01000026">
    <property type="protein sequence ID" value="SUZ32696.1"/>
    <property type="molecule type" value="Genomic_DNA"/>
</dbReference>
<comment type="catalytic activity">
    <reaction evidence="12">
        <text>small RNA 3'-end nucleotide + S-adenosyl-L-methionine = small RNA 3'-end 2'-O-methylnucleotide + S-adenosyl-L-homocysteine + H(+)</text>
        <dbReference type="Rhea" id="RHEA:37887"/>
        <dbReference type="Rhea" id="RHEA-COMP:10415"/>
        <dbReference type="Rhea" id="RHEA-COMP:10416"/>
        <dbReference type="ChEBI" id="CHEBI:15378"/>
        <dbReference type="ChEBI" id="CHEBI:57856"/>
        <dbReference type="ChEBI" id="CHEBI:59789"/>
        <dbReference type="ChEBI" id="CHEBI:74896"/>
        <dbReference type="ChEBI" id="CHEBI:74898"/>
        <dbReference type="EC" id="2.1.1.386"/>
    </reaction>
</comment>
<dbReference type="GO" id="GO:0046872">
    <property type="term" value="F:metal ion binding"/>
    <property type="evidence" value="ECO:0007669"/>
    <property type="project" value="UniProtKB-KW"/>
</dbReference>
<dbReference type="CDD" id="cd02440">
    <property type="entry name" value="AdoMet_MTases"/>
    <property type="match status" value="1"/>
</dbReference>
<evidence type="ECO:0000256" key="2">
    <source>
        <dbReference type="ARBA" id="ARBA00009026"/>
    </source>
</evidence>